<accession>A0A1V4SP48</accession>
<comment type="function">
    <text evidence="6">A translational regulator that binds mRNA to regulate translation initiation and/or mRNA stability. Usually binds in the 5'-UTR at or near the Shine-Dalgarno sequence preventing ribosome-binding, thus repressing translation. Its main target seems to be the major flagellin gene, while its function is anatagonized by FliW.</text>
</comment>
<evidence type="ECO:0000256" key="2">
    <source>
        <dbReference type="ARBA" id="ARBA00022491"/>
    </source>
</evidence>
<comment type="caution">
    <text evidence="7">The sequence shown here is derived from an EMBL/GenBank/DDBJ whole genome shotgun (WGS) entry which is preliminary data.</text>
</comment>
<dbReference type="RefSeq" id="WP_080063072.1">
    <property type="nucleotide sequence ID" value="NZ_MZGX01000003.1"/>
</dbReference>
<dbReference type="PANTHER" id="PTHR34984:SF1">
    <property type="entry name" value="CARBON STORAGE REGULATOR"/>
    <property type="match status" value="1"/>
</dbReference>
<dbReference type="NCBIfam" id="TIGR00202">
    <property type="entry name" value="csrA"/>
    <property type="match status" value="1"/>
</dbReference>
<sequence length="81" mass="9123">MLVLSRKKGQSIMLGDNIELTIIEIQGDQVRIGINAPKAVQVYRKELFLEIQEENKKAAGSSKIELESILKLKDIKAKDKD</sequence>
<dbReference type="GO" id="GO:1902208">
    <property type="term" value="P:regulation of bacterial-type flagellum assembly"/>
    <property type="evidence" value="ECO:0007669"/>
    <property type="project" value="UniProtKB-UniRule"/>
</dbReference>
<evidence type="ECO:0000256" key="1">
    <source>
        <dbReference type="ARBA" id="ARBA00022490"/>
    </source>
</evidence>
<evidence type="ECO:0000256" key="6">
    <source>
        <dbReference type="HAMAP-Rule" id="MF_00167"/>
    </source>
</evidence>
<keyword evidence="2 6" id="KW-0678">Repressor</keyword>
<keyword evidence="4 6" id="KW-0810">Translation regulation</keyword>
<keyword evidence="1 6" id="KW-0963">Cytoplasm</keyword>
<dbReference type="SUPFAM" id="SSF117130">
    <property type="entry name" value="CsrA-like"/>
    <property type="match status" value="1"/>
</dbReference>
<evidence type="ECO:0000256" key="5">
    <source>
        <dbReference type="ARBA" id="ARBA00022884"/>
    </source>
</evidence>
<dbReference type="GO" id="GO:0006109">
    <property type="term" value="P:regulation of carbohydrate metabolic process"/>
    <property type="evidence" value="ECO:0007669"/>
    <property type="project" value="InterPro"/>
</dbReference>
<comment type="subunit">
    <text evidence="6">Homodimer; the beta-strands of each monomer intercalate to form a hydrophobic core, while the alpha-helices form wings that extend away from the core.</text>
</comment>
<dbReference type="GO" id="GO:0045947">
    <property type="term" value="P:negative regulation of translational initiation"/>
    <property type="evidence" value="ECO:0007669"/>
    <property type="project" value="UniProtKB-UniRule"/>
</dbReference>
<dbReference type="GO" id="GO:0048027">
    <property type="term" value="F:mRNA 5'-UTR binding"/>
    <property type="evidence" value="ECO:0007669"/>
    <property type="project" value="UniProtKB-UniRule"/>
</dbReference>
<dbReference type="FunFam" id="2.60.40.4380:FF:000002">
    <property type="entry name" value="Translational regulator CsrA"/>
    <property type="match status" value="1"/>
</dbReference>
<keyword evidence="5 6" id="KW-0694">RNA-binding</keyword>
<reference evidence="7 8" key="1">
    <citation type="submission" date="2017-03" db="EMBL/GenBank/DDBJ databases">
        <title>Genome sequence of Clostridium hungatei DSM 14427.</title>
        <authorList>
            <person name="Poehlein A."/>
            <person name="Daniel R."/>
        </authorList>
    </citation>
    <scope>NUCLEOTIDE SEQUENCE [LARGE SCALE GENOMIC DNA]</scope>
    <source>
        <strain evidence="7 8">DSM 14427</strain>
    </source>
</reference>
<protein>
    <recommendedName>
        <fullName evidence="6">Translational regulator CsrA</fullName>
    </recommendedName>
</protein>
<proteinExistence type="inferred from homology"/>
<dbReference type="PANTHER" id="PTHR34984">
    <property type="entry name" value="CARBON STORAGE REGULATOR"/>
    <property type="match status" value="1"/>
</dbReference>
<dbReference type="Pfam" id="PF02599">
    <property type="entry name" value="CsrA"/>
    <property type="match status" value="1"/>
</dbReference>
<evidence type="ECO:0000256" key="3">
    <source>
        <dbReference type="ARBA" id="ARBA00022795"/>
    </source>
</evidence>
<dbReference type="GO" id="GO:0006402">
    <property type="term" value="P:mRNA catabolic process"/>
    <property type="evidence" value="ECO:0007669"/>
    <property type="project" value="InterPro"/>
</dbReference>
<evidence type="ECO:0000256" key="4">
    <source>
        <dbReference type="ARBA" id="ARBA00022845"/>
    </source>
</evidence>
<dbReference type="InterPro" id="IPR003751">
    <property type="entry name" value="CsrA"/>
</dbReference>
<evidence type="ECO:0000313" key="7">
    <source>
        <dbReference type="EMBL" id="OPX45668.1"/>
    </source>
</evidence>
<evidence type="ECO:0000313" key="8">
    <source>
        <dbReference type="Proteomes" id="UP000191554"/>
    </source>
</evidence>
<dbReference type="GO" id="GO:0044781">
    <property type="term" value="P:bacterial-type flagellum organization"/>
    <property type="evidence" value="ECO:0007669"/>
    <property type="project" value="UniProtKB-KW"/>
</dbReference>
<dbReference type="Proteomes" id="UP000191554">
    <property type="component" value="Unassembled WGS sequence"/>
</dbReference>
<comment type="similarity">
    <text evidence="6">Belongs to the CsrA/RsmA family.</text>
</comment>
<keyword evidence="8" id="KW-1185">Reference proteome</keyword>
<dbReference type="OrthoDB" id="9809061at2"/>
<comment type="subcellular location">
    <subcellularLocation>
        <location evidence="6">Cytoplasm</location>
    </subcellularLocation>
</comment>
<dbReference type="InterPro" id="IPR036107">
    <property type="entry name" value="CsrA_sf"/>
</dbReference>
<gene>
    <name evidence="6" type="primary">csrA</name>
    <name evidence="7" type="ORF">CLHUN_06050</name>
</gene>
<dbReference type="STRING" id="48256.CLHUN_06050"/>
<keyword evidence="3 6" id="KW-1005">Bacterial flagellum biogenesis</keyword>
<organism evidence="7 8">
    <name type="scientific">Ruminiclostridium hungatei</name>
    <name type="common">Clostridium hungatei</name>
    <dbReference type="NCBI Taxonomy" id="48256"/>
    <lineage>
        <taxon>Bacteria</taxon>
        <taxon>Bacillati</taxon>
        <taxon>Bacillota</taxon>
        <taxon>Clostridia</taxon>
        <taxon>Eubacteriales</taxon>
        <taxon>Oscillospiraceae</taxon>
        <taxon>Ruminiclostridium</taxon>
    </lineage>
</organism>
<dbReference type="HAMAP" id="MF_00167">
    <property type="entry name" value="CsrA"/>
    <property type="match status" value="1"/>
</dbReference>
<name>A0A1V4SP48_RUMHU</name>
<dbReference type="AlphaFoldDB" id="A0A1V4SP48"/>
<dbReference type="NCBIfam" id="NF002469">
    <property type="entry name" value="PRK01712.1"/>
    <property type="match status" value="1"/>
</dbReference>
<dbReference type="GO" id="GO:0005829">
    <property type="term" value="C:cytosol"/>
    <property type="evidence" value="ECO:0007669"/>
    <property type="project" value="TreeGrafter"/>
</dbReference>
<dbReference type="Gene3D" id="2.60.40.4380">
    <property type="entry name" value="Translational regulator CsrA"/>
    <property type="match status" value="1"/>
</dbReference>
<dbReference type="EMBL" id="MZGX01000003">
    <property type="protein sequence ID" value="OPX45668.1"/>
    <property type="molecule type" value="Genomic_DNA"/>
</dbReference>